<reference evidence="2" key="1">
    <citation type="journal article" date="2019" name="Int. J. Syst. Evol. Microbiol.">
        <title>The Global Catalogue of Microorganisms (GCM) 10K type strain sequencing project: providing services to taxonomists for standard genome sequencing and annotation.</title>
        <authorList>
            <consortium name="The Broad Institute Genomics Platform"/>
            <consortium name="The Broad Institute Genome Sequencing Center for Infectious Disease"/>
            <person name="Wu L."/>
            <person name="Ma J."/>
        </authorList>
    </citation>
    <scope>NUCLEOTIDE SEQUENCE [LARGE SCALE GENOMIC DNA]</scope>
    <source>
        <strain evidence="2">CCM 8691</strain>
    </source>
</reference>
<proteinExistence type="predicted"/>
<dbReference type="InterPro" id="IPR001869">
    <property type="entry name" value="Thiol_cytolysin"/>
</dbReference>
<dbReference type="InterPro" id="IPR036359">
    <property type="entry name" value="Thiol_cytolysin_sf"/>
</dbReference>
<sequence length="588" mass="65161">MKTFKFFYLVYLLLTSLLVLGNHSLNAQIKIGSVKQVPIQTGKKPGLPKTVQTGPKIQNASRVFSKTAINSGFLARFTNPSKTITLSDGTKLTTRMLINSSNALQLKQSPGVIKGSERNKKQENSNEWICESAQLRVSLEDNSFMNATNEQQSQNIYPGAIYTFDNFFSGSFKNETAARNPIRITSSAPGISGNIYEDVENPTPSEIKNAVNKLYSRMPSGNAISGYTHMLYECNSAADMALKIGAGASGYGVSASFDFNNKEKSERRYFMIDATQEMYSLNAEAPSDGLFKNVADASKTNLMMMGTVTYGQRVLVSIETKIKSQEQGIKLDASYSGYGAKANINISTFLKETSDETTVKMYVVGGSNQGFITLDKNSLMSKLNSYFVGTNFKNAKPIRYQFRNMNNEVIVSQSATDFFPTKQCVPNDANRDYKVTVNLLSIRNSTNPMEEVKFGLSQWTDARVNGNTVVPVTGESTEIVCWWDGVGEEGRVFKGQAKLNRTRTFTIKQGDIMNGAFLDIWTKYIAMYKTKIGGKTNSRLDNKGFQHDKVFLKDVLLSNGGKGSSISKDVDVNFNSRVFTMNYVIKIQ</sequence>
<dbReference type="Gene3D" id="3.90.840.10">
    <property type="entry name" value="Thiol-activated cytolysin superfamily/Thiol-activated cytolysin, alpha-beta domain"/>
    <property type="match status" value="1"/>
</dbReference>
<dbReference type="InterPro" id="IPR036363">
    <property type="entry name" value="Thiol_cytolysin_ab_sf"/>
</dbReference>
<protein>
    <submittedName>
        <fullName evidence="1">Thiol-activated cytolysin family protein</fullName>
    </submittedName>
</protein>
<comment type="caution">
    <text evidence="1">The sequence shown here is derived from an EMBL/GenBank/DDBJ whole genome shotgun (WGS) entry which is preliminary data.</text>
</comment>
<accession>A0ABV8PFM8</accession>
<name>A0ABV8PFM8_9SPHI</name>
<gene>
    <name evidence="1" type="ORF">ACFOWA_17560</name>
</gene>
<evidence type="ECO:0000313" key="2">
    <source>
        <dbReference type="Proteomes" id="UP001595789"/>
    </source>
</evidence>
<dbReference type="Gene3D" id="3.40.30.40">
    <property type="entry name" value="Perfringolysin"/>
    <property type="match status" value="1"/>
</dbReference>
<dbReference type="Pfam" id="PF01289">
    <property type="entry name" value="Thiol_cytolysin"/>
    <property type="match status" value="1"/>
</dbReference>
<dbReference type="SUPFAM" id="SSF56978">
    <property type="entry name" value="Perfringolysin"/>
    <property type="match status" value="1"/>
</dbReference>
<organism evidence="1 2">
    <name type="scientific">Pedobacter lithocola</name>
    <dbReference type="NCBI Taxonomy" id="1908239"/>
    <lineage>
        <taxon>Bacteria</taxon>
        <taxon>Pseudomonadati</taxon>
        <taxon>Bacteroidota</taxon>
        <taxon>Sphingobacteriia</taxon>
        <taxon>Sphingobacteriales</taxon>
        <taxon>Sphingobacteriaceae</taxon>
        <taxon>Pedobacter</taxon>
    </lineage>
</organism>
<dbReference type="EMBL" id="JBHSBW010000013">
    <property type="protein sequence ID" value="MFC4213007.1"/>
    <property type="molecule type" value="Genomic_DNA"/>
</dbReference>
<evidence type="ECO:0000313" key="1">
    <source>
        <dbReference type="EMBL" id="MFC4213007.1"/>
    </source>
</evidence>
<keyword evidence="2" id="KW-1185">Reference proteome</keyword>
<dbReference type="Proteomes" id="UP001595789">
    <property type="component" value="Unassembled WGS sequence"/>
</dbReference>
<dbReference type="RefSeq" id="WP_378987625.1">
    <property type="nucleotide sequence ID" value="NZ_JBHSBW010000013.1"/>
</dbReference>